<protein>
    <recommendedName>
        <fullName evidence="1">Amidohydrolase-related domain-containing protein</fullName>
    </recommendedName>
</protein>
<proteinExistence type="predicted"/>
<keyword evidence="3" id="KW-1185">Reference proteome</keyword>
<dbReference type="InterPro" id="IPR057744">
    <property type="entry name" value="OTAase-like"/>
</dbReference>
<dbReference type="InterPro" id="IPR011059">
    <property type="entry name" value="Metal-dep_hydrolase_composite"/>
</dbReference>
<feature type="domain" description="Amidohydrolase-related" evidence="1">
    <location>
        <begin position="83"/>
        <end position="442"/>
    </location>
</feature>
<gene>
    <name evidence="2" type="ORF">B0H66DRAFT_557225</name>
</gene>
<name>A0AAE0I4T4_9PEZI</name>
<dbReference type="Gene3D" id="2.30.40.10">
    <property type="entry name" value="Urease, subunit C, domain 1"/>
    <property type="match status" value="1"/>
</dbReference>
<organism evidence="2 3">
    <name type="scientific">Apodospora peruviana</name>
    <dbReference type="NCBI Taxonomy" id="516989"/>
    <lineage>
        <taxon>Eukaryota</taxon>
        <taxon>Fungi</taxon>
        <taxon>Dikarya</taxon>
        <taxon>Ascomycota</taxon>
        <taxon>Pezizomycotina</taxon>
        <taxon>Sordariomycetes</taxon>
        <taxon>Sordariomycetidae</taxon>
        <taxon>Sordariales</taxon>
        <taxon>Lasiosphaeriaceae</taxon>
        <taxon>Apodospora</taxon>
    </lineage>
</organism>
<sequence>MRIPVHAVGIAATTSASTTISTAAAANDCSSAFGILADLLIPGRGDPVSKAALVVKDSAIDWVGREDDIPADYSSLHFSRVHVLMPGMWDVHTHFMGSNIVGSLQDSFTQFLPGMPALIGAVTVDDLRATLMAGFTSVRELGGYAGDVYPAVEAGAIVGPHVYSSMSVLSITGGHGDQHDVPLATVLDACSRGTPFALCDGVEGCTRAVRQVIRRGAKVIKICSTGGVLSLNDEPEDSQFSPAELVAIVEEAARSGRVVAAHAIGKNGIMAALDAGVKSIEHGMYLDEEVAAKMKEKDAILVPTRHIVEGLAAGAEDLAPVTRVKMERMLQLSRDSLKLAVKLGVRIALGTDTFSSDRKHRIAHGKNAKELQYAVDAGMSPLRAIEMATAVPPETLGRQARKAGQLKRGYDADMIAISKNPLGDIEILTKPDNVTHVWKGGVLYKTP</sequence>
<dbReference type="EMBL" id="JAUEDM010000004">
    <property type="protein sequence ID" value="KAK3318431.1"/>
    <property type="molecule type" value="Genomic_DNA"/>
</dbReference>
<evidence type="ECO:0000313" key="3">
    <source>
        <dbReference type="Proteomes" id="UP001283341"/>
    </source>
</evidence>
<dbReference type="Gene3D" id="3.20.20.140">
    <property type="entry name" value="Metal-dependent hydrolases"/>
    <property type="match status" value="1"/>
</dbReference>
<comment type="caution">
    <text evidence="2">The sequence shown here is derived from an EMBL/GenBank/DDBJ whole genome shotgun (WGS) entry which is preliminary data.</text>
</comment>
<accession>A0AAE0I4T4</accession>
<evidence type="ECO:0000259" key="1">
    <source>
        <dbReference type="Pfam" id="PF01979"/>
    </source>
</evidence>
<dbReference type="Proteomes" id="UP001283341">
    <property type="component" value="Unassembled WGS sequence"/>
</dbReference>
<dbReference type="PANTHER" id="PTHR43135">
    <property type="entry name" value="ALPHA-D-RIBOSE 1-METHYLPHOSPHONATE 5-TRIPHOSPHATE DIPHOSPHATASE"/>
    <property type="match status" value="1"/>
</dbReference>
<dbReference type="InterPro" id="IPR006680">
    <property type="entry name" value="Amidohydro-rel"/>
</dbReference>
<dbReference type="PANTHER" id="PTHR43135:SF3">
    <property type="entry name" value="ALPHA-D-RIBOSE 1-METHYLPHOSPHONATE 5-TRIPHOSPHATE DIPHOSPHATASE"/>
    <property type="match status" value="1"/>
</dbReference>
<dbReference type="SUPFAM" id="SSF51556">
    <property type="entry name" value="Metallo-dependent hydrolases"/>
    <property type="match status" value="1"/>
</dbReference>
<dbReference type="SUPFAM" id="SSF51338">
    <property type="entry name" value="Composite domain of metallo-dependent hydrolases"/>
    <property type="match status" value="2"/>
</dbReference>
<dbReference type="GO" id="GO:0016810">
    <property type="term" value="F:hydrolase activity, acting on carbon-nitrogen (but not peptide) bonds"/>
    <property type="evidence" value="ECO:0007669"/>
    <property type="project" value="InterPro"/>
</dbReference>
<dbReference type="InterPro" id="IPR032466">
    <property type="entry name" value="Metal_Hydrolase"/>
</dbReference>
<dbReference type="CDD" id="cd01299">
    <property type="entry name" value="Met_dep_hydrolase_A"/>
    <property type="match status" value="1"/>
</dbReference>
<reference evidence="2" key="1">
    <citation type="journal article" date="2023" name="Mol. Phylogenet. Evol.">
        <title>Genome-scale phylogeny and comparative genomics of the fungal order Sordariales.</title>
        <authorList>
            <person name="Hensen N."/>
            <person name="Bonometti L."/>
            <person name="Westerberg I."/>
            <person name="Brannstrom I.O."/>
            <person name="Guillou S."/>
            <person name="Cros-Aarteil S."/>
            <person name="Calhoun S."/>
            <person name="Haridas S."/>
            <person name="Kuo A."/>
            <person name="Mondo S."/>
            <person name="Pangilinan J."/>
            <person name="Riley R."/>
            <person name="LaButti K."/>
            <person name="Andreopoulos B."/>
            <person name="Lipzen A."/>
            <person name="Chen C."/>
            <person name="Yan M."/>
            <person name="Daum C."/>
            <person name="Ng V."/>
            <person name="Clum A."/>
            <person name="Steindorff A."/>
            <person name="Ohm R.A."/>
            <person name="Martin F."/>
            <person name="Silar P."/>
            <person name="Natvig D.O."/>
            <person name="Lalanne C."/>
            <person name="Gautier V."/>
            <person name="Ament-Velasquez S.L."/>
            <person name="Kruys A."/>
            <person name="Hutchinson M.I."/>
            <person name="Powell A.J."/>
            <person name="Barry K."/>
            <person name="Miller A.N."/>
            <person name="Grigoriev I.V."/>
            <person name="Debuchy R."/>
            <person name="Gladieux P."/>
            <person name="Hiltunen Thoren M."/>
            <person name="Johannesson H."/>
        </authorList>
    </citation>
    <scope>NUCLEOTIDE SEQUENCE</scope>
    <source>
        <strain evidence="2">CBS 118394</strain>
    </source>
</reference>
<dbReference type="InterPro" id="IPR051781">
    <property type="entry name" value="Metallo-dep_Hydrolase"/>
</dbReference>
<reference evidence="2" key="2">
    <citation type="submission" date="2023-06" db="EMBL/GenBank/DDBJ databases">
        <authorList>
            <consortium name="Lawrence Berkeley National Laboratory"/>
            <person name="Haridas S."/>
            <person name="Hensen N."/>
            <person name="Bonometti L."/>
            <person name="Westerberg I."/>
            <person name="Brannstrom I.O."/>
            <person name="Guillou S."/>
            <person name="Cros-Aarteil S."/>
            <person name="Calhoun S."/>
            <person name="Kuo A."/>
            <person name="Mondo S."/>
            <person name="Pangilinan J."/>
            <person name="Riley R."/>
            <person name="Labutti K."/>
            <person name="Andreopoulos B."/>
            <person name="Lipzen A."/>
            <person name="Chen C."/>
            <person name="Yanf M."/>
            <person name="Daum C."/>
            <person name="Ng V."/>
            <person name="Clum A."/>
            <person name="Steindorff A."/>
            <person name="Ohm R."/>
            <person name="Martin F."/>
            <person name="Silar P."/>
            <person name="Natvig D."/>
            <person name="Lalanne C."/>
            <person name="Gautier V."/>
            <person name="Ament-Velasquez S.L."/>
            <person name="Kruys A."/>
            <person name="Hutchinson M.I."/>
            <person name="Powell A.J."/>
            <person name="Barry K."/>
            <person name="Miller A.N."/>
            <person name="Grigoriev I.V."/>
            <person name="Debuchy R."/>
            <person name="Gladieux P."/>
            <person name="Thoren M.H."/>
            <person name="Johannesson H."/>
        </authorList>
    </citation>
    <scope>NUCLEOTIDE SEQUENCE</scope>
    <source>
        <strain evidence="2">CBS 118394</strain>
    </source>
</reference>
<dbReference type="AlphaFoldDB" id="A0AAE0I4T4"/>
<dbReference type="Pfam" id="PF01979">
    <property type="entry name" value="Amidohydro_1"/>
    <property type="match status" value="1"/>
</dbReference>
<evidence type="ECO:0000313" key="2">
    <source>
        <dbReference type="EMBL" id="KAK3318431.1"/>
    </source>
</evidence>